<evidence type="ECO:0000313" key="2">
    <source>
        <dbReference type="EMBL" id="KAH8030198.1"/>
    </source>
</evidence>
<feature type="region of interest" description="Disordered" evidence="1">
    <location>
        <begin position="456"/>
        <end position="485"/>
    </location>
</feature>
<organism evidence="2 3">
    <name type="scientific">Rhipicephalus microplus</name>
    <name type="common">Cattle tick</name>
    <name type="synonym">Boophilus microplus</name>
    <dbReference type="NCBI Taxonomy" id="6941"/>
    <lineage>
        <taxon>Eukaryota</taxon>
        <taxon>Metazoa</taxon>
        <taxon>Ecdysozoa</taxon>
        <taxon>Arthropoda</taxon>
        <taxon>Chelicerata</taxon>
        <taxon>Arachnida</taxon>
        <taxon>Acari</taxon>
        <taxon>Parasitiformes</taxon>
        <taxon>Ixodida</taxon>
        <taxon>Ixodoidea</taxon>
        <taxon>Ixodidae</taxon>
        <taxon>Rhipicephalinae</taxon>
        <taxon>Rhipicephalus</taxon>
        <taxon>Boophilus</taxon>
    </lineage>
</organism>
<name>A0A9J6E7A9_RHIMP</name>
<dbReference type="VEuPathDB" id="VectorBase:LOC119163966"/>
<dbReference type="OrthoDB" id="6506531at2759"/>
<feature type="region of interest" description="Disordered" evidence="1">
    <location>
        <begin position="329"/>
        <end position="369"/>
    </location>
</feature>
<protein>
    <submittedName>
        <fullName evidence="2">Uncharacterized protein</fullName>
    </submittedName>
</protein>
<feature type="compositionally biased region" description="Polar residues" evidence="1">
    <location>
        <begin position="228"/>
        <end position="244"/>
    </location>
</feature>
<comment type="caution">
    <text evidence="2">The sequence shown here is derived from an EMBL/GenBank/DDBJ whole genome shotgun (WGS) entry which is preliminary data.</text>
</comment>
<proteinExistence type="predicted"/>
<evidence type="ECO:0000313" key="3">
    <source>
        <dbReference type="Proteomes" id="UP000821866"/>
    </source>
</evidence>
<feature type="region of interest" description="Disordered" evidence="1">
    <location>
        <begin position="156"/>
        <end position="195"/>
    </location>
</feature>
<dbReference type="EMBL" id="JABSTU010000005">
    <property type="protein sequence ID" value="KAH8030198.1"/>
    <property type="molecule type" value="Genomic_DNA"/>
</dbReference>
<evidence type="ECO:0000256" key="1">
    <source>
        <dbReference type="SAM" id="MobiDB-lite"/>
    </source>
</evidence>
<feature type="compositionally biased region" description="Low complexity" evidence="1">
    <location>
        <begin position="338"/>
        <end position="351"/>
    </location>
</feature>
<keyword evidence="3" id="KW-1185">Reference proteome</keyword>
<reference evidence="2" key="2">
    <citation type="submission" date="2021-09" db="EMBL/GenBank/DDBJ databases">
        <authorList>
            <person name="Jia N."/>
            <person name="Wang J."/>
            <person name="Shi W."/>
            <person name="Du L."/>
            <person name="Sun Y."/>
            <person name="Zhan W."/>
            <person name="Jiang J."/>
            <person name="Wang Q."/>
            <person name="Zhang B."/>
            <person name="Ji P."/>
            <person name="Sakyi L.B."/>
            <person name="Cui X."/>
            <person name="Yuan T."/>
            <person name="Jiang B."/>
            <person name="Yang W."/>
            <person name="Lam T.T.-Y."/>
            <person name="Chang Q."/>
            <person name="Ding S."/>
            <person name="Wang X."/>
            <person name="Zhu J."/>
            <person name="Ruan X."/>
            <person name="Zhao L."/>
            <person name="Wei J."/>
            <person name="Que T."/>
            <person name="Du C."/>
            <person name="Cheng J."/>
            <person name="Dai P."/>
            <person name="Han X."/>
            <person name="Huang E."/>
            <person name="Gao Y."/>
            <person name="Liu J."/>
            <person name="Shao H."/>
            <person name="Ye R."/>
            <person name="Li L."/>
            <person name="Wei W."/>
            <person name="Wang X."/>
            <person name="Wang C."/>
            <person name="Huo Q."/>
            <person name="Li W."/>
            <person name="Guo W."/>
            <person name="Chen H."/>
            <person name="Chen S."/>
            <person name="Zhou L."/>
            <person name="Zhou L."/>
            <person name="Ni X."/>
            <person name="Tian J."/>
            <person name="Zhou Y."/>
            <person name="Sheng Y."/>
            <person name="Liu T."/>
            <person name="Pan Y."/>
            <person name="Xia L."/>
            <person name="Li J."/>
            <person name="Zhao F."/>
            <person name="Cao W."/>
        </authorList>
    </citation>
    <scope>NUCLEOTIDE SEQUENCE</scope>
    <source>
        <strain evidence="2">Rmic-2018</strain>
        <tissue evidence="2">Larvae</tissue>
    </source>
</reference>
<sequence length="546" mass="59617">MYRERYRQRALPRWCLLSCGVIPMQLLVIWPQHRWFINWTSPSHCQKARLVRRKPSQKGCPHSQPITMKPVKNADTVLVVKMIQNGKTVITAQHSNLTAKELSCSIVSKQHSPSNANKLSNTTTGSTVTLVQIAATTTTSNLARVSDSAPKLIVAASTQAKTAPSRTSVTSSVLSKTENQQNSQTASSTARPLNSILGKRPPAVIHIAPAGGVPASKRILVLPGRKTTVPTKVNSNHASLSAQSKPRGVTRSSNDPEEGATPSKSPDAPMSSSNKQDRVGEMTHKVSETITNAEHDFEQQKEDFCGIKISSVISLAGQENLAFPARVAPPESARGESTDSSYAQSSGSSSADSKEDEEETDSEIEAPHLNKADMDVIELCSFQAKKGNSVIGSQIVFKPAPVAGNARQALSPSSKMDRLREVIRLLEEDTLQDCDMFTDREKELLMSLLHRVRGRVPQKSKKNPKPCSSGTSAVSTTPSQGTSLKSKVTIKTEPADTADTLATVTRQREIWTRYEWSELGRCQQVSRQFNNNRPRSQNKKGAWCFN</sequence>
<feature type="compositionally biased region" description="Acidic residues" evidence="1">
    <location>
        <begin position="354"/>
        <end position="364"/>
    </location>
</feature>
<dbReference type="Proteomes" id="UP000821866">
    <property type="component" value="Chromosome 3"/>
</dbReference>
<dbReference type="AlphaFoldDB" id="A0A9J6E7A9"/>
<reference evidence="2" key="1">
    <citation type="journal article" date="2020" name="Cell">
        <title>Large-Scale Comparative Analyses of Tick Genomes Elucidate Their Genetic Diversity and Vector Capacities.</title>
        <authorList>
            <consortium name="Tick Genome and Microbiome Consortium (TIGMIC)"/>
            <person name="Jia N."/>
            <person name="Wang J."/>
            <person name="Shi W."/>
            <person name="Du L."/>
            <person name="Sun Y."/>
            <person name="Zhan W."/>
            <person name="Jiang J.F."/>
            <person name="Wang Q."/>
            <person name="Zhang B."/>
            <person name="Ji P."/>
            <person name="Bell-Sakyi L."/>
            <person name="Cui X.M."/>
            <person name="Yuan T.T."/>
            <person name="Jiang B.G."/>
            <person name="Yang W.F."/>
            <person name="Lam T.T."/>
            <person name="Chang Q.C."/>
            <person name="Ding S.J."/>
            <person name="Wang X.J."/>
            <person name="Zhu J.G."/>
            <person name="Ruan X.D."/>
            <person name="Zhao L."/>
            <person name="Wei J.T."/>
            <person name="Ye R.Z."/>
            <person name="Que T.C."/>
            <person name="Du C.H."/>
            <person name="Zhou Y.H."/>
            <person name="Cheng J.X."/>
            <person name="Dai P.F."/>
            <person name="Guo W.B."/>
            <person name="Han X.H."/>
            <person name="Huang E.J."/>
            <person name="Li L.F."/>
            <person name="Wei W."/>
            <person name="Gao Y.C."/>
            <person name="Liu J.Z."/>
            <person name="Shao H.Z."/>
            <person name="Wang X."/>
            <person name="Wang C.C."/>
            <person name="Yang T.C."/>
            <person name="Huo Q.B."/>
            <person name="Li W."/>
            <person name="Chen H.Y."/>
            <person name="Chen S.E."/>
            <person name="Zhou L.G."/>
            <person name="Ni X.B."/>
            <person name="Tian J.H."/>
            <person name="Sheng Y."/>
            <person name="Liu T."/>
            <person name="Pan Y.S."/>
            <person name="Xia L.Y."/>
            <person name="Li J."/>
            <person name="Zhao F."/>
            <person name="Cao W.C."/>
        </authorList>
    </citation>
    <scope>NUCLEOTIDE SEQUENCE</scope>
    <source>
        <strain evidence="2">Rmic-2018</strain>
    </source>
</reference>
<feature type="compositionally biased region" description="Polar residues" evidence="1">
    <location>
        <begin position="156"/>
        <end position="192"/>
    </location>
</feature>
<feature type="region of interest" description="Disordered" evidence="1">
    <location>
        <begin position="227"/>
        <end position="281"/>
    </location>
</feature>
<gene>
    <name evidence="2" type="ORF">HPB51_006630</name>
</gene>
<feature type="compositionally biased region" description="Polar residues" evidence="1">
    <location>
        <begin position="466"/>
        <end position="485"/>
    </location>
</feature>
<accession>A0A9J6E7A9</accession>